<protein>
    <submittedName>
        <fullName evidence="2">Uncharacterized protein</fullName>
    </submittedName>
</protein>
<feature type="compositionally biased region" description="Acidic residues" evidence="1">
    <location>
        <begin position="38"/>
        <end position="50"/>
    </location>
</feature>
<feature type="compositionally biased region" description="Basic and acidic residues" evidence="1">
    <location>
        <begin position="139"/>
        <end position="153"/>
    </location>
</feature>
<organism evidence="2 3">
    <name type="scientific">Pleurodeles waltl</name>
    <name type="common">Iberian ribbed newt</name>
    <dbReference type="NCBI Taxonomy" id="8319"/>
    <lineage>
        <taxon>Eukaryota</taxon>
        <taxon>Metazoa</taxon>
        <taxon>Chordata</taxon>
        <taxon>Craniata</taxon>
        <taxon>Vertebrata</taxon>
        <taxon>Euteleostomi</taxon>
        <taxon>Amphibia</taxon>
        <taxon>Batrachia</taxon>
        <taxon>Caudata</taxon>
        <taxon>Salamandroidea</taxon>
        <taxon>Salamandridae</taxon>
        <taxon>Pleurodelinae</taxon>
        <taxon>Pleurodeles</taxon>
    </lineage>
</organism>
<feature type="compositionally biased region" description="Low complexity" evidence="1">
    <location>
        <begin position="17"/>
        <end position="28"/>
    </location>
</feature>
<keyword evidence="3" id="KW-1185">Reference proteome</keyword>
<dbReference type="Proteomes" id="UP001066276">
    <property type="component" value="Chromosome 5"/>
</dbReference>
<name>A0AAV7RYD2_PLEWA</name>
<gene>
    <name evidence="2" type="ORF">NDU88_010483</name>
</gene>
<feature type="compositionally biased region" description="Gly residues" evidence="1">
    <location>
        <begin position="66"/>
        <end position="78"/>
    </location>
</feature>
<sequence length="153" mass="16476">MRIPDPEVLRAGTNLLTLLGDGGQQQPLRATTRIETAEGGDSEERSEYEEEERKTETGKNSSDANPGGGEFGERGSGGRNSRSRLEETFPRGEHGRPQDHLQHQGRYRGPGGSAPKLRPRSGESVASAGAWTGLTCRGGDGRKGDDTVRLYAK</sequence>
<reference evidence="2" key="1">
    <citation type="journal article" date="2022" name="bioRxiv">
        <title>Sequencing and chromosome-scale assembly of the giantPleurodeles waltlgenome.</title>
        <authorList>
            <person name="Brown T."/>
            <person name="Elewa A."/>
            <person name="Iarovenko S."/>
            <person name="Subramanian E."/>
            <person name="Araus A.J."/>
            <person name="Petzold A."/>
            <person name="Susuki M."/>
            <person name="Suzuki K.-i.T."/>
            <person name="Hayashi T."/>
            <person name="Toyoda A."/>
            <person name="Oliveira C."/>
            <person name="Osipova E."/>
            <person name="Leigh N.D."/>
            <person name="Simon A."/>
            <person name="Yun M.H."/>
        </authorList>
    </citation>
    <scope>NUCLEOTIDE SEQUENCE</scope>
    <source>
        <strain evidence="2">20211129_DDA</strain>
        <tissue evidence="2">Liver</tissue>
    </source>
</reference>
<feature type="region of interest" description="Disordered" evidence="1">
    <location>
        <begin position="17"/>
        <end position="153"/>
    </location>
</feature>
<dbReference type="EMBL" id="JANPWB010000009">
    <property type="protein sequence ID" value="KAJ1157784.1"/>
    <property type="molecule type" value="Genomic_DNA"/>
</dbReference>
<accession>A0AAV7RYD2</accession>
<feature type="compositionally biased region" description="Basic and acidic residues" evidence="1">
    <location>
        <begin position="83"/>
        <end position="102"/>
    </location>
</feature>
<dbReference type="AlphaFoldDB" id="A0AAV7RYD2"/>
<evidence type="ECO:0000313" key="2">
    <source>
        <dbReference type="EMBL" id="KAJ1157784.1"/>
    </source>
</evidence>
<evidence type="ECO:0000256" key="1">
    <source>
        <dbReference type="SAM" id="MobiDB-lite"/>
    </source>
</evidence>
<proteinExistence type="predicted"/>
<comment type="caution">
    <text evidence="2">The sequence shown here is derived from an EMBL/GenBank/DDBJ whole genome shotgun (WGS) entry which is preliminary data.</text>
</comment>
<evidence type="ECO:0000313" key="3">
    <source>
        <dbReference type="Proteomes" id="UP001066276"/>
    </source>
</evidence>